<feature type="domain" description="Cas12f1-like TNB" evidence="2">
    <location>
        <begin position="34"/>
        <end position="98"/>
    </location>
</feature>
<name>A0A2R6AZW3_9ARCH</name>
<gene>
    <name evidence="3" type="ORF">B9Q03_02835</name>
</gene>
<dbReference type="Proteomes" id="UP000240322">
    <property type="component" value="Unassembled WGS sequence"/>
</dbReference>
<dbReference type="AlphaFoldDB" id="A0A2R6AZW3"/>
<dbReference type="Pfam" id="PF07282">
    <property type="entry name" value="Cas12f1-like_TNB"/>
    <property type="match status" value="1"/>
</dbReference>
<protein>
    <recommendedName>
        <fullName evidence="2">Cas12f1-like TNB domain-containing protein</fullName>
    </recommendedName>
</protein>
<evidence type="ECO:0000313" key="4">
    <source>
        <dbReference type="Proteomes" id="UP000240322"/>
    </source>
</evidence>
<dbReference type="InterPro" id="IPR010095">
    <property type="entry name" value="Cas12f1-like_TNB"/>
</dbReference>
<keyword evidence="1" id="KW-0238">DNA-binding</keyword>
<evidence type="ECO:0000256" key="1">
    <source>
        <dbReference type="ARBA" id="ARBA00023125"/>
    </source>
</evidence>
<organism evidence="3 4">
    <name type="scientific">Candidatus Marsarchaeota G2 archaeon OSP_D</name>
    <dbReference type="NCBI Taxonomy" id="1978157"/>
    <lineage>
        <taxon>Archaea</taxon>
        <taxon>Candidatus Marsarchaeota</taxon>
        <taxon>Candidatus Marsarchaeota group 2</taxon>
    </lineage>
</organism>
<comment type="caution">
    <text evidence="3">The sequence shown here is derived from an EMBL/GenBank/DDBJ whole genome shotgun (WGS) entry which is preliminary data.</text>
</comment>
<dbReference type="EMBL" id="NEXE01000014">
    <property type="protein sequence ID" value="PSN91932.1"/>
    <property type="molecule type" value="Genomic_DNA"/>
</dbReference>
<accession>A0A2R6AZW3</accession>
<proteinExistence type="predicted"/>
<dbReference type="GO" id="GO:0003677">
    <property type="term" value="F:DNA binding"/>
    <property type="evidence" value="ECO:0007669"/>
    <property type="project" value="UniProtKB-KW"/>
</dbReference>
<evidence type="ECO:0000259" key="2">
    <source>
        <dbReference type="Pfam" id="PF07282"/>
    </source>
</evidence>
<evidence type="ECO:0000313" key="3">
    <source>
        <dbReference type="EMBL" id="PSN91932.1"/>
    </source>
</evidence>
<reference evidence="3 4" key="1">
    <citation type="submission" date="2017-04" db="EMBL/GenBank/DDBJ databases">
        <title>Novel microbial lineages endemic to geothermal iron-oxide mats fill important gaps in the evolutionary history of Archaea.</title>
        <authorList>
            <person name="Jay Z.J."/>
            <person name="Beam J.P."/>
            <person name="Dlakic M."/>
            <person name="Rusch D.B."/>
            <person name="Kozubal M.A."/>
            <person name="Inskeep W.P."/>
        </authorList>
    </citation>
    <scope>NUCLEOTIDE SEQUENCE [LARGE SCALE GENOMIC DNA]</scope>
    <source>
        <strain evidence="3">OSP_D</strain>
    </source>
</reference>
<sequence>MYDVLILEDFDTRGLIEEKELTRVRRRRLYDSAFSELRECLEWESHKRGKRVLAVPTYNTSRECFQCGGINHDLTLIDRVFHGPHCGFTLDHDLNACLVLLRRAG</sequence>